<organism evidence="6 7">
    <name type="scientific">Thermosulfurimonas dismutans</name>
    <dbReference type="NCBI Taxonomy" id="999894"/>
    <lineage>
        <taxon>Bacteria</taxon>
        <taxon>Pseudomonadati</taxon>
        <taxon>Thermodesulfobacteriota</taxon>
        <taxon>Thermodesulfobacteria</taxon>
        <taxon>Thermodesulfobacteriales</taxon>
        <taxon>Thermodesulfobacteriaceae</taxon>
        <taxon>Thermosulfurimonas</taxon>
    </lineage>
</organism>
<comment type="similarity">
    <text evidence="5">Belongs to the TatC family.</text>
</comment>
<feature type="transmembrane region" description="Helical" evidence="5">
    <location>
        <begin position="211"/>
        <end position="232"/>
    </location>
</feature>
<dbReference type="PATRIC" id="fig|999894.6.peg.1163"/>
<evidence type="ECO:0000256" key="5">
    <source>
        <dbReference type="HAMAP-Rule" id="MF_00902"/>
    </source>
</evidence>
<keyword evidence="3 5" id="KW-1133">Transmembrane helix</keyword>
<dbReference type="HAMAP" id="MF_00902">
    <property type="entry name" value="TatC"/>
    <property type="match status" value="1"/>
</dbReference>
<feature type="transmembrane region" description="Helical" evidence="5">
    <location>
        <begin position="189"/>
        <end position="205"/>
    </location>
</feature>
<proteinExistence type="inferred from homology"/>
<dbReference type="PANTHER" id="PTHR30371">
    <property type="entry name" value="SEC-INDEPENDENT PROTEIN TRANSLOCASE PROTEIN TATC"/>
    <property type="match status" value="1"/>
</dbReference>
<feature type="transmembrane region" description="Helical" evidence="5">
    <location>
        <begin position="148"/>
        <end position="177"/>
    </location>
</feature>
<feature type="transmembrane region" description="Helical" evidence="5">
    <location>
        <begin position="63"/>
        <end position="87"/>
    </location>
</feature>
<dbReference type="InterPro" id="IPR002033">
    <property type="entry name" value="TatC"/>
</dbReference>
<keyword evidence="5" id="KW-0813">Transport</keyword>
<dbReference type="PRINTS" id="PR01840">
    <property type="entry name" value="TATCFAMILY"/>
</dbReference>
<evidence type="ECO:0000313" key="6">
    <source>
        <dbReference type="EMBL" id="OAQ20713.1"/>
    </source>
</evidence>
<name>A0A179D404_9BACT</name>
<dbReference type="Pfam" id="PF00902">
    <property type="entry name" value="TatC"/>
    <property type="match status" value="1"/>
</dbReference>
<keyword evidence="5" id="KW-1003">Cell membrane</keyword>
<evidence type="ECO:0000256" key="2">
    <source>
        <dbReference type="ARBA" id="ARBA00022692"/>
    </source>
</evidence>
<evidence type="ECO:0000256" key="1">
    <source>
        <dbReference type="ARBA" id="ARBA00004141"/>
    </source>
</evidence>
<gene>
    <name evidence="5" type="primary">tatC</name>
    <name evidence="6" type="ORF">TDIS_1169</name>
</gene>
<accession>A0A179D404</accession>
<comment type="subunit">
    <text evidence="5">Forms a complex with TatA.</text>
</comment>
<feature type="transmembrane region" description="Helical" evidence="5">
    <location>
        <begin position="99"/>
        <end position="128"/>
    </location>
</feature>
<evidence type="ECO:0000256" key="4">
    <source>
        <dbReference type="ARBA" id="ARBA00023136"/>
    </source>
</evidence>
<keyword evidence="7" id="KW-1185">Reference proteome</keyword>
<feature type="transmembrane region" description="Helical" evidence="5">
    <location>
        <begin position="21"/>
        <end position="43"/>
    </location>
</feature>
<dbReference type="GO" id="GO:0043953">
    <property type="term" value="P:protein transport by the Tat complex"/>
    <property type="evidence" value="ECO:0007669"/>
    <property type="project" value="UniProtKB-UniRule"/>
</dbReference>
<comment type="subcellular location">
    <subcellularLocation>
        <location evidence="5">Cell membrane</location>
        <topology evidence="5">Multi-pass membrane protein</topology>
    </subcellularLocation>
    <subcellularLocation>
        <location evidence="1">Membrane</location>
        <topology evidence="1">Multi-pass membrane protein</topology>
    </subcellularLocation>
</comment>
<reference evidence="6 7" key="1">
    <citation type="submission" date="2016-04" db="EMBL/GenBank/DDBJ databases">
        <title>Genome analysis of Thermosulfurimonas dismutans, the first thermophilic sulfur-disproportionating bacterium of the phylum Thermodesulfobacteria.</title>
        <authorList>
            <person name="Mardanov A.V."/>
            <person name="Beletsky A.V."/>
            <person name="Kadnikov V.V."/>
            <person name="Slobodkin A.I."/>
            <person name="Ravin N.V."/>
        </authorList>
    </citation>
    <scope>NUCLEOTIDE SEQUENCE [LARGE SCALE GENOMIC DNA]</scope>
    <source>
        <strain evidence="6 7">S95</strain>
    </source>
</reference>
<comment type="function">
    <text evidence="5">Part of the twin-arginine translocation (Tat) system that transports large folded proteins containing a characteristic twin-arginine motif in their signal peptide across membranes.</text>
</comment>
<evidence type="ECO:0000313" key="7">
    <source>
        <dbReference type="Proteomes" id="UP000078390"/>
    </source>
</evidence>
<dbReference type="STRING" id="999894.TDIS_1169"/>
<evidence type="ECO:0000256" key="3">
    <source>
        <dbReference type="ARBA" id="ARBA00022989"/>
    </source>
</evidence>
<dbReference type="Proteomes" id="UP000078390">
    <property type="component" value="Unassembled WGS sequence"/>
</dbReference>
<comment type="caution">
    <text evidence="6">The sequence shown here is derived from an EMBL/GenBank/DDBJ whole genome shotgun (WGS) entry which is preliminary data.</text>
</comment>
<keyword evidence="5" id="KW-0811">Translocation</keyword>
<keyword evidence="5" id="KW-0653">Protein transport</keyword>
<dbReference type="OrthoDB" id="9777044at2"/>
<dbReference type="EMBL" id="LWLG01000007">
    <property type="protein sequence ID" value="OAQ20713.1"/>
    <property type="molecule type" value="Genomic_DNA"/>
</dbReference>
<dbReference type="PANTHER" id="PTHR30371:SF0">
    <property type="entry name" value="SEC-INDEPENDENT PROTEIN TRANSLOCASE PROTEIN TATC, CHLOROPLASTIC-RELATED"/>
    <property type="match status" value="1"/>
</dbReference>
<dbReference type="AlphaFoldDB" id="A0A179D404"/>
<dbReference type="GO" id="GO:0009977">
    <property type="term" value="F:proton motive force dependent protein transmembrane transporter activity"/>
    <property type="evidence" value="ECO:0007669"/>
    <property type="project" value="TreeGrafter"/>
</dbReference>
<dbReference type="GO" id="GO:0065002">
    <property type="term" value="P:intracellular protein transmembrane transport"/>
    <property type="evidence" value="ECO:0007669"/>
    <property type="project" value="TreeGrafter"/>
</dbReference>
<keyword evidence="4 5" id="KW-0472">Membrane</keyword>
<keyword evidence="2 5" id="KW-0812">Transmembrane</keyword>
<sequence>MREEAPVKSFARVILSLRRRILRVLILLCLTSLGFLMVAPRILLYLQKRLGQNLAFYGVAEPWLAVIKVAAISAIIFVFPYILWLLWKALSGAFGLSRKLGLLFILVGMFLFYGGLAFCFFVTLPYGMKFLLSFQRDEIVPTISVGHFVNFVGLFLLAFGLIFELPLFMILAARIGLLDPYKAGKYRRHAILVIAILAAVLTPTPDVFNMALMAGPLYLLFELGLLGGKLVVKKNA</sequence>
<dbReference type="GO" id="GO:0033281">
    <property type="term" value="C:TAT protein transport complex"/>
    <property type="evidence" value="ECO:0007669"/>
    <property type="project" value="UniProtKB-UniRule"/>
</dbReference>
<protein>
    <recommendedName>
        <fullName evidence="5">Sec-independent protein translocase protein TatC</fullName>
    </recommendedName>
</protein>
<dbReference type="RefSeq" id="WP_068670281.1">
    <property type="nucleotide sequence ID" value="NZ_LWLG01000007.1"/>
</dbReference>